<dbReference type="Proteomes" id="UP000249304">
    <property type="component" value="Unassembled WGS sequence"/>
</dbReference>
<proteinExistence type="predicted"/>
<dbReference type="Pfam" id="PF09355">
    <property type="entry name" value="Phage_Gp19"/>
    <property type="match status" value="1"/>
</dbReference>
<protein>
    <recommendedName>
        <fullName evidence="3">Phage gp6-like head-tail connector protein</fullName>
    </recommendedName>
</protein>
<dbReference type="OrthoDB" id="4233886at2"/>
<reference evidence="1 2" key="1">
    <citation type="submission" date="2018-01" db="EMBL/GenBank/DDBJ databases">
        <title>Draft genome sequence of Nonomuraea sp. KC333.</title>
        <authorList>
            <person name="Sahin N."/>
            <person name="Saygin H."/>
            <person name="Ay H."/>
        </authorList>
    </citation>
    <scope>NUCLEOTIDE SEQUENCE [LARGE SCALE GENOMIC DNA]</scope>
    <source>
        <strain evidence="1 2">KC333</strain>
    </source>
</reference>
<organism evidence="1 2">
    <name type="scientific">Nonomuraea aridisoli</name>
    <dbReference type="NCBI Taxonomy" id="2070368"/>
    <lineage>
        <taxon>Bacteria</taxon>
        <taxon>Bacillati</taxon>
        <taxon>Actinomycetota</taxon>
        <taxon>Actinomycetes</taxon>
        <taxon>Streptosporangiales</taxon>
        <taxon>Streptosporangiaceae</taxon>
        <taxon>Nonomuraea</taxon>
    </lineage>
</organism>
<keyword evidence="2" id="KW-1185">Reference proteome</keyword>
<dbReference type="InterPro" id="IPR018963">
    <property type="entry name" value="Mycophage_D29_Gp19"/>
</dbReference>
<dbReference type="RefSeq" id="WP_111177961.1">
    <property type="nucleotide sequence ID" value="NZ_POUD01000024.1"/>
</dbReference>
<accession>A0A2W2E908</accession>
<evidence type="ECO:0000313" key="2">
    <source>
        <dbReference type="Proteomes" id="UP000249304"/>
    </source>
</evidence>
<dbReference type="EMBL" id="POUD01000024">
    <property type="protein sequence ID" value="PZG20602.1"/>
    <property type="molecule type" value="Genomic_DNA"/>
</dbReference>
<comment type="caution">
    <text evidence="1">The sequence shown here is derived from an EMBL/GenBank/DDBJ whole genome shotgun (WGS) entry which is preliminary data.</text>
</comment>
<dbReference type="AlphaFoldDB" id="A0A2W2E908"/>
<gene>
    <name evidence="1" type="ORF">C1J01_08855</name>
</gene>
<sequence>MAYATVQDVRARMGRPLTSEEETLAETLLGDAEVLIEERISDLAARAADPQYLKRLVIVEANAVLRVLRNPEGYRSESDGDYSYSRSAEVASGLLEITDADWKRLGVRIAGAFTIAPAIGTPRWGPLAPRRRRGLW</sequence>
<evidence type="ECO:0008006" key="3">
    <source>
        <dbReference type="Google" id="ProtNLM"/>
    </source>
</evidence>
<evidence type="ECO:0000313" key="1">
    <source>
        <dbReference type="EMBL" id="PZG20602.1"/>
    </source>
</evidence>
<name>A0A2W2E908_9ACTN</name>